<protein>
    <submittedName>
        <fullName evidence="1">Uncharacterized protein</fullName>
    </submittedName>
</protein>
<comment type="caution">
    <text evidence="1">The sequence shown here is derived from an EMBL/GenBank/DDBJ whole genome shotgun (WGS) entry which is preliminary data.</text>
</comment>
<reference evidence="1 2" key="1">
    <citation type="submission" date="2019-05" db="EMBL/GenBank/DDBJ databases">
        <title>Another draft genome of Portunus trituberculatus and its Hox gene families provides insights of decapod evolution.</title>
        <authorList>
            <person name="Jeong J.-H."/>
            <person name="Song I."/>
            <person name="Kim S."/>
            <person name="Choi T."/>
            <person name="Kim D."/>
            <person name="Ryu S."/>
            <person name="Kim W."/>
        </authorList>
    </citation>
    <scope>NUCLEOTIDE SEQUENCE [LARGE SCALE GENOMIC DNA]</scope>
    <source>
        <tissue evidence="1">Muscle</tissue>
    </source>
</reference>
<dbReference type="AlphaFoldDB" id="A0A5B7E148"/>
<sequence>MGAQGLHVTDNSKTRILKRFQLPSRRASLAAGIARFSCVLLPVDAVESSLSYHWGLGNTREDTDTHCRLRKLCWDAEELENAGQSVLQAR</sequence>
<evidence type="ECO:0000313" key="1">
    <source>
        <dbReference type="EMBL" id="MPC27129.1"/>
    </source>
</evidence>
<name>A0A5B7E148_PORTR</name>
<accession>A0A5B7E148</accession>
<dbReference type="Proteomes" id="UP000324222">
    <property type="component" value="Unassembled WGS sequence"/>
</dbReference>
<evidence type="ECO:0000313" key="2">
    <source>
        <dbReference type="Proteomes" id="UP000324222"/>
    </source>
</evidence>
<dbReference type="EMBL" id="VSRR010001696">
    <property type="protein sequence ID" value="MPC27129.1"/>
    <property type="molecule type" value="Genomic_DNA"/>
</dbReference>
<organism evidence="1 2">
    <name type="scientific">Portunus trituberculatus</name>
    <name type="common">Swimming crab</name>
    <name type="synonym">Neptunus trituberculatus</name>
    <dbReference type="NCBI Taxonomy" id="210409"/>
    <lineage>
        <taxon>Eukaryota</taxon>
        <taxon>Metazoa</taxon>
        <taxon>Ecdysozoa</taxon>
        <taxon>Arthropoda</taxon>
        <taxon>Crustacea</taxon>
        <taxon>Multicrustacea</taxon>
        <taxon>Malacostraca</taxon>
        <taxon>Eumalacostraca</taxon>
        <taxon>Eucarida</taxon>
        <taxon>Decapoda</taxon>
        <taxon>Pleocyemata</taxon>
        <taxon>Brachyura</taxon>
        <taxon>Eubrachyura</taxon>
        <taxon>Portunoidea</taxon>
        <taxon>Portunidae</taxon>
        <taxon>Portuninae</taxon>
        <taxon>Portunus</taxon>
    </lineage>
</organism>
<proteinExistence type="predicted"/>
<gene>
    <name evidence="1" type="ORF">E2C01_020290</name>
</gene>
<keyword evidence="2" id="KW-1185">Reference proteome</keyword>